<evidence type="ECO:0000256" key="1">
    <source>
        <dbReference type="SAM" id="MobiDB-lite"/>
    </source>
</evidence>
<organism evidence="2 3">
    <name type="scientific">Suillus placidus</name>
    <dbReference type="NCBI Taxonomy" id="48579"/>
    <lineage>
        <taxon>Eukaryota</taxon>
        <taxon>Fungi</taxon>
        <taxon>Dikarya</taxon>
        <taxon>Basidiomycota</taxon>
        <taxon>Agaricomycotina</taxon>
        <taxon>Agaricomycetes</taxon>
        <taxon>Agaricomycetidae</taxon>
        <taxon>Boletales</taxon>
        <taxon>Suillineae</taxon>
        <taxon>Suillaceae</taxon>
        <taxon>Suillus</taxon>
    </lineage>
</organism>
<accession>A0A9P6ZPH9</accession>
<feature type="compositionally biased region" description="Polar residues" evidence="1">
    <location>
        <begin position="167"/>
        <end position="183"/>
    </location>
</feature>
<feature type="region of interest" description="Disordered" evidence="1">
    <location>
        <begin position="159"/>
        <end position="183"/>
    </location>
</feature>
<dbReference type="AlphaFoldDB" id="A0A9P6ZPH9"/>
<evidence type="ECO:0000313" key="2">
    <source>
        <dbReference type="EMBL" id="KAG1774349.1"/>
    </source>
</evidence>
<sequence>MRRASEMARTFKKLLDLLISITLLDQDKLKIRKAVTQWFNNHSCPANTNDHSLESADAAAATAGWISVEGTLANKSSTVQSEWFDNYSHPTNTNDHSLEGTATAAATAGQISAEGSLVDEGSAVQSERFNNPSCHTNMNDWEDATAVAATASGSSVRGSLVDEGSVMHSSSATSRTSAKGTLANGSASGDNIYTITLWDGEKV</sequence>
<dbReference type="OrthoDB" id="10615863at2759"/>
<keyword evidence="3" id="KW-1185">Reference proteome</keyword>
<name>A0A9P6ZPH9_9AGAM</name>
<reference evidence="2" key="1">
    <citation type="journal article" date="2020" name="New Phytol.">
        <title>Comparative genomics reveals dynamic genome evolution in host specialist ectomycorrhizal fungi.</title>
        <authorList>
            <person name="Lofgren L.A."/>
            <person name="Nguyen N.H."/>
            <person name="Vilgalys R."/>
            <person name="Ruytinx J."/>
            <person name="Liao H.L."/>
            <person name="Branco S."/>
            <person name="Kuo A."/>
            <person name="LaButti K."/>
            <person name="Lipzen A."/>
            <person name="Andreopoulos W."/>
            <person name="Pangilinan J."/>
            <person name="Riley R."/>
            <person name="Hundley H."/>
            <person name="Na H."/>
            <person name="Barry K."/>
            <person name="Grigoriev I.V."/>
            <person name="Stajich J.E."/>
            <person name="Kennedy P.G."/>
        </authorList>
    </citation>
    <scope>NUCLEOTIDE SEQUENCE</scope>
    <source>
        <strain evidence="2">DOB743</strain>
    </source>
</reference>
<evidence type="ECO:0000313" key="3">
    <source>
        <dbReference type="Proteomes" id="UP000714275"/>
    </source>
</evidence>
<feature type="compositionally biased region" description="Polar residues" evidence="1">
    <location>
        <begin position="123"/>
        <end position="137"/>
    </location>
</feature>
<comment type="caution">
    <text evidence="2">The sequence shown here is derived from an EMBL/GenBank/DDBJ whole genome shotgun (WGS) entry which is preliminary data.</text>
</comment>
<dbReference type="Proteomes" id="UP000714275">
    <property type="component" value="Unassembled WGS sequence"/>
</dbReference>
<dbReference type="EMBL" id="JABBWD010000042">
    <property type="protein sequence ID" value="KAG1774349.1"/>
    <property type="molecule type" value="Genomic_DNA"/>
</dbReference>
<protein>
    <submittedName>
        <fullName evidence="2">Uncharacterized protein</fullName>
    </submittedName>
</protein>
<feature type="region of interest" description="Disordered" evidence="1">
    <location>
        <begin position="117"/>
        <end position="137"/>
    </location>
</feature>
<proteinExistence type="predicted"/>
<gene>
    <name evidence="2" type="ORF">EV702DRAFT_1047719</name>
</gene>